<keyword evidence="3" id="KW-1185">Reference proteome</keyword>
<evidence type="ECO:0000313" key="2">
    <source>
        <dbReference type="EMBL" id="GAA0345614.1"/>
    </source>
</evidence>
<dbReference type="RefSeq" id="WP_252808421.1">
    <property type="nucleotide sequence ID" value="NZ_BAAABM010000037.1"/>
</dbReference>
<accession>A0ABN0WSG0</accession>
<dbReference type="Proteomes" id="UP001501822">
    <property type="component" value="Unassembled WGS sequence"/>
</dbReference>
<evidence type="ECO:0000256" key="1">
    <source>
        <dbReference type="SAM" id="MobiDB-lite"/>
    </source>
</evidence>
<gene>
    <name evidence="2" type="ORF">GCM10010151_38980</name>
</gene>
<comment type="caution">
    <text evidence="2">The sequence shown here is derived from an EMBL/GenBank/DDBJ whole genome shotgun (WGS) entry which is preliminary data.</text>
</comment>
<reference evidence="2 3" key="1">
    <citation type="journal article" date="2019" name="Int. J. Syst. Evol. Microbiol.">
        <title>The Global Catalogue of Microorganisms (GCM) 10K type strain sequencing project: providing services to taxonomists for standard genome sequencing and annotation.</title>
        <authorList>
            <consortium name="The Broad Institute Genomics Platform"/>
            <consortium name="The Broad Institute Genome Sequencing Center for Infectious Disease"/>
            <person name="Wu L."/>
            <person name="Ma J."/>
        </authorList>
    </citation>
    <scope>NUCLEOTIDE SEQUENCE [LARGE SCALE GENOMIC DNA]</scope>
    <source>
        <strain evidence="2 3">JCM 3146</strain>
    </source>
</reference>
<evidence type="ECO:0000313" key="3">
    <source>
        <dbReference type="Proteomes" id="UP001501822"/>
    </source>
</evidence>
<name>A0ABN0WSG0_9ACTN</name>
<sequence>MTGPVGLPEGGLHVEETAAALDGLLASMARRFGDDPVPGMSTGEPSRAGRQSWFHW</sequence>
<protein>
    <submittedName>
        <fullName evidence="2">Uncharacterized protein</fullName>
    </submittedName>
</protein>
<feature type="region of interest" description="Disordered" evidence="1">
    <location>
        <begin position="34"/>
        <end position="56"/>
    </location>
</feature>
<proteinExistence type="predicted"/>
<dbReference type="EMBL" id="BAAABM010000037">
    <property type="protein sequence ID" value="GAA0345614.1"/>
    <property type="molecule type" value="Genomic_DNA"/>
</dbReference>
<organism evidence="2 3">
    <name type="scientific">Actinoallomurus spadix</name>
    <dbReference type="NCBI Taxonomy" id="79912"/>
    <lineage>
        <taxon>Bacteria</taxon>
        <taxon>Bacillati</taxon>
        <taxon>Actinomycetota</taxon>
        <taxon>Actinomycetes</taxon>
        <taxon>Streptosporangiales</taxon>
        <taxon>Thermomonosporaceae</taxon>
        <taxon>Actinoallomurus</taxon>
    </lineage>
</organism>